<dbReference type="AlphaFoldDB" id="A0A2T1GBR3"/>
<keyword evidence="2" id="KW-1185">Reference proteome</keyword>
<organism evidence="1 2">
    <name type="scientific">Chamaesiphon polymorphus CCALA 037</name>
    <dbReference type="NCBI Taxonomy" id="2107692"/>
    <lineage>
        <taxon>Bacteria</taxon>
        <taxon>Bacillati</taxon>
        <taxon>Cyanobacteriota</taxon>
        <taxon>Cyanophyceae</taxon>
        <taxon>Gomontiellales</taxon>
        <taxon>Chamaesiphonaceae</taxon>
        <taxon>Chamaesiphon</taxon>
    </lineage>
</organism>
<evidence type="ECO:0000313" key="1">
    <source>
        <dbReference type="EMBL" id="PSB54709.1"/>
    </source>
</evidence>
<dbReference type="RefSeq" id="WP_106307455.1">
    <property type="nucleotide sequence ID" value="NZ_PVWO01000238.1"/>
</dbReference>
<sequence length="143" mass="16801">MMNIFNYTSIENYLHEILRYALDVESLSICSYKHGVCLVNIILEGEEYCLKIICPEETDIQFGYKFTRIAIQQLKQLVDRQIVSEKFCDLVTIYQVLINKSPLVYKDRMISVLFPGKNYRLAILYGLIREIEKSKEIEFICPT</sequence>
<name>A0A2T1GBR3_9CYAN</name>
<evidence type="ECO:0000313" key="2">
    <source>
        <dbReference type="Proteomes" id="UP000238937"/>
    </source>
</evidence>
<dbReference type="EMBL" id="PVWO01000238">
    <property type="protein sequence ID" value="PSB54709.1"/>
    <property type="molecule type" value="Genomic_DNA"/>
</dbReference>
<accession>A0A2T1GBR3</accession>
<dbReference type="Proteomes" id="UP000238937">
    <property type="component" value="Unassembled WGS sequence"/>
</dbReference>
<comment type="caution">
    <text evidence="1">The sequence shown here is derived from an EMBL/GenBank/DDBJ whole genome shotgun (WGS) entry which is preliminary data.</text>
</comment>
<protein>
    <submittedName>
        <fullName evidence="1">Uncharacterized protein</fullName>
    </submittedName>
</protein>
<gene>
    <name evidence="1" type="ORF">C7B77_17275</name>
</gene>
<proteinExistence type="predicted"/>
<reference evidence="1 2" key="1">
    <citation type="submission" date="2018-03" db="EMBL/GenBank/DDBJ databases">
        <title>The ancient ancestry and fast evolution of plastids.</title>
        <authorList>
            <person name="Moore K.R."/>
            <person name="Magnabosco C."/>
            <person name="Momper L."/>
            <person name="Gold D.A."/>
            <person name="Bosak T."/>
            <person name="Fournier G.P."/>
        </authorList>
    </citation>
    <scope>NUCLEOTIDE SEQUENCE [LARGE SCALE GENOMIC DNA]</scope>
    <source>
        <strain evidence="1 2">CCALA 037</strain>
    </source>
</reference>